<reference evidence="1 2" key="1">
    <citation type="submission" date="2018-08" db="EMBL/GenBank/DDBJ databases">
        <title>Genome sequencing of Agrobacterium vitis strain ICMP 10754.</title>
        <authorList>
            <person name="Visnovsky S.B."/>
            <person name="Pitman A.R."/>
        </authorList>
    </citation>
    <scope>NUCLEOTIDE SEQUENCE [LARGE SCALE GENOMIC DNA]</scope>
    <source>
        <strain evidence="1 2">ICMP 10754</strain>
    </source>
</reference>
<accession>A0A1S2E1P7</accession>
<dbReference type="RefSeq" id="WP_071207455.1">
    <property type="nucleotide sequence ID" value="NZ_MBFB02000017.1"/>
</dbReference>
<dbReference type="InterPro" id="IPR011050">
    <property type="entry name" value="Pectin_lyase_fold/virulence"/>
</dbReference>
<organism evidence="1 2">
    <name type="scientific">Agrobacterium vitis</name>
    <name type="common">Rhizobium vitis</name>
    <dbReference type="NCBI Taxonomy" id="373"/>
    <lineage>
        <taxon>Bacteria</taxon>
        <taxon>Pseudomonadati</taxon>
        <taxon>Pseudomonadota</taxon>
        <taxon>Alphaproteobacteria</taxon>
        <taxon>Hyphomicrobiales</taxon>
        <taxon>Rhizobiaceae</taxon>
        <taxon>Rhizobium/Agrobacterium group</taxon>
        <taxon>Agrobacterium</taxon>
    </lineage>
</organism>
<sequence>MAQPYPISRETREEAIFLGDGGSSYGPFGLKIFDSADVLVCTKATGETVWTEQAVTVTKVSDEPFDEFSIAFASDVPNTTKIKVIGARVHERTAGLTQGVQLNSDALEKELTKQGIILQELARDRDRSIKMDFDAGGQGYKVSAGLAVGATLMLALGGVLVAGPNASDIQAAQGYAVAAQGYMTQAQAHAADADGFAVAAAASATTAAGYAASINPAQFAIKNNLPINVVSYGADNTGAVSSSAAFAAAYAACAAGGDIEVPAGSYTFATGISGTKSVNWVIRGDLALTAYNWSDILPGNVVNVGRRDMRNGVASSIFRRDEARSLGLVTTSSVDFHSLDIVDDAQVSGGGRKQGFVVYHRAKAGATGIIQTLCGQMIIEGQPGILAGGGHFVALQGGAYANVSSVNSDALFGLNTYAEIKANVTGYNNVTGGEFNTVINTGGAAAIRTGIQIPAGGQVRGTALDAAIAVGNLSDSGNPLWKYGLAFVSNYGANALASDSTAIYFDTQSITHVIDASLVTVSGALIKGKTTSLTETELYLGAAASGYALLSLANATQTNAGFALRTKGNGGYLLQGGSSNTLVQINGNSSAVNSLLLSGANTGAAPSVAVQGSDTNINLSLVTKGTGLLSITTGVALGTTSAGATRYFPAVYNGTSVNILCTLA</sequence>
<evidence type="ECO:0000313" key="2">
    <source>
        <dbReference type="Proteomes" id="UP000436911"/>
    </source>
</evidence>
<evidence type="ECO:0000313" key="1">
    <source>
        <dbReference type="EMBL" id="KAA3526134.1"/>
    </source>
</evidence>
<dbReference type="OrthoDB" id="8404693at2"/>
<dbReference type="SUPFAM" id="SSF51126">
    <property type="entry name" value="Pectin lyase-like"/>
    <property type="match status" value="1"/>
</dbReference>
<name>A0A1S2E1P7_AGRVI</name>
<proteinExistence type="predicted"/>
<comment type="caution">
    <text evidence="1">The sequence shown here is derived from an EMBL/GenBank/DDBJ whole genome shotgun (WGS) entry which is preliminary data.</text>
</comment>
<dbReference type="InterPro" id="IPR012334">
    <property type="entry name" value="Pectin_lyas_fold"/>
</dbReference>
<dbReference type="AlphaFoldDB" id="A0A1S2E1P7"/>
<dbReference type="Gene3D" id="2.160.20.10">
    <property type="entry name" value="Single-stranded right-handed beta-helix, Pectin lyase-like"/>
    <property type="match status" value="1"/>
</dbReference>
<protein>
    <recommendedName>
        <fullName evidence="3">Pectate lyase superfamily protein domain-containing protein</fullName>
    </recommendedName>
</protein>
<dbReference type="Proteomes" id="UP000436911">
    <property type="component" value="Unassembled WGS sequence"/>
</dbReference>
<gene>
    <name evidence="1" type="ORF">DXT89_16550</name>
</gene>
<evidence type="ECO:0008006" key="3">
    <source>
        <dbReference type="Google" id="ProtNLM"/>
    </source>
</evidence>
<dbReference type="EMBL" id="QUSG01000008">
    <property type="protein sequence ID" value="KAA3526134.1"/>
    <property type="molecule type" value="Genomic_DNA"/>
</dbReference>